<dbReference type="PANTHER" id="PTHR13966">
    <property type="entry name" value="ENDONUCLEASE RELATED"/>
    <property type="match status" value="1"/>
</dbReference>
<evidence type="ECO:0000256" key="1">
    <source>
        <dbReference type="ARBA" id="ARBA00001946"/>
    </source>
</evidence>
<organism evidence="13 14">
    <name type="scientific">Lwoffella lincolnii</name>
    <dbReference type="NCBI Taxonomy" id="90241"/>
    <lineage>
        <taxon>Bacteria</taxon>
        <taxon>Pseudomonadati</taxon>
        <taxon>Pseudomonadota</taxon>
        <taxon>Gammaproteobacteria</taxon>
        <taxon>Moraxellales</taxon>
        <taxon>Moraxellaceae</taxon>
        <taxon>Lwoffella</taxon>
    </lineage>
</organism>
<evidence type="ECO:0000313" key="13">
    <source>
        <dbReference type="EMBL" id="OOS19618.1"/>
    </source>
</evidence>
<comment type="caution">
    <text evidence="13">The sequence shown here is derived from an EMBL/GenBank/DDBJ whole genome shotgun (WGS) entry which is preliminary data.</text>
</comment>
<evidence type="ECO:0000256" key="6">
    <source>
        <dbReference type="ARBA" id="ARBA00022801"/>
    </source>
</evidence>
<keyword evidence="7" id="KW-0460">Magnesium</keyword>
<proteinExistence type="inferred from homology"/>
<feature type="domain" description="ENPP1-3/EXOG-like endonuclease/phosphodiesterase" evidence="11">
    <location>
        <begin position="42"/>
        <end position="231"/>
    </location>
</feature>
<feature type="active site" description="Proton acceptor" evidence="8">
    <location>
        <position position="106"/>
    </location>
</feature>
<sequence>MLVLPMIAHAQPFADCQKMFAMGQPPAYSQDKLTVQTVPLCFSGFAVMYSGVARTPLWSAEYLDRRRLTAAGKLERRDNFHAESRLPINKQATLADYKGSGYDRGHMAPNADMATLTQQYESFSLANITPQTPELNRYVWRDVESHTRYLTQKHGSAYVVTGVGYATANLTQINGRVLVPSHLFKAVYVPELNQAAAYYASNDASGRVVVVSLDELAMLTGIDAMPALDKAVKAQAMLLSLSNQHSDAQHDDMTAQDAPWWIIVITKVVRWLLHQLG</sequence>
<dbReference type="GO" id="GO:0046872">
    <property type="term" value="F:metal ion binding"/>
    <property type="evidence" value="ECO:0007669"/>
    <property type="project" value="UniProtKB-KW"/>
</dbReference>
<dbReference type="InterPro" id="IPR001604">
    <property type="entry name" value="Endo_G_ENPP1-like_dom"/>
</dbReference>
<accession>A0A1T0CB98</accession>
<dbReference type="PANTHER" id="PTHR13966:SF5">
    <property type="entry name" value="ENDONUCLEASE G, MITOCHONDRIAL"/>
    <property type="match status" value="1"/>
</dbReference>
<dbReference type="InterPro" id="IPR018524">
    <property type="entry name" value="DNA/RNA_endonuclease_AS"/>
</dbReference>
<gene>
    <name evidence="13" type="ORF">B0682_08655</name>
</gene>
<dbReference type="Proteomes" id="UP000191094">
    <property type="component" value="Unassembled WGS sequence"/>
</dbReference>
<dbReference type="InterPro" id="IPR020821">
    <property type="entry name" value="ENPP1-3/EXOG-like_nuc-like"/>
</dbReference>
<name>A0A1T0CB98_9GAMM</name>
<dbReference type="GO" id="GO:0016787">
    <property type="term" value="F:hydrolase activity"/>
    <property type="evidence" value="ECO:0007669"/>
    <property type="project" value="UniProtKB-KW"/>
</dbReference>
<dbReference type="InterPro" id="IPR044925">
    <property type="entry name" value="His-Me_finger_sf"/>
</dbReference>
<keyword evidence="6 10" id="KW-0378">Hydrolase</keyword>
<dbReference type="STRING" id="90241.B0682_08655"/>
<dbReference type="GO" id="GO:0003676">
    <property type="term" value="F:nucleic acid binding"/>
    <property type="evidence" value="ECO:0007669"/>
    <property type="project" value="InterPro"/>
</dbReference>
<evidence type="ECO:0000259" key="12">
    <source>
        <dbReference type="SMART" id="SM00892"/>
    </source>
</evidence>
<dbReference type="AlphaFoldDB" id="A0A1T0CB98"/>
<comment type="cofactor">
    <cofactor evidence="1 10">
        <name>Mg(2+)</name>
        <dbReference type="ChEBI" id="CHEBI:18420"/>
    </cofactor>
</comment>
<evidence type="ECO:0000256" key="3">
    <source>
        <dbReference type="ARBA" id="ARBA00022722"/>
    </source>
</evidence>
<keyword evidence="14" id="KW-1185">Reference proteome</keyword>
<protein>
    <recommendedName>
        <fullName evidence="10">Endonuclease</fullName>
        <ecNumber evidence="10">3.1.30.-</ecNumber>
    </recommendedName>
</protein>
<evidence type="ECO:0000256" key="10">
    <source>
        <dbReference type="RuleBase" id="RU366055"/>
    </source>
</evidence>
<evidence type="ECO:0000256" key="4">
    <source>
        <dbReference type="ARBA" id="ARBA00022723"/>
    </source>
</evidence>
<evidence type="ECO:0000256" key="7">
    <source>
        <dbReference type="ARBA" id="ARBA00022842"/>
    </source>
</evidence>
<evidence type="ECO:0000256" key="9">
    <source>
        <dbReference type="PIRSR" id="PIRSR640255-2"/>
    </source>
</evidence>
<evidence type="ECO:0000259" key="11">
    <source>
        <dbReference type="SMART" id="SM00477"/>
    </source>
</evidence>
<dbReference type="GO" id="GO:0004519">
    <property type="term" value="F:endonuclease activity"/>
    <property type="evidence" value="ECO:0007669"/>
    <property type="project" value="UniProtKB-UniRule"/>
</dbReference>
<dbReference type="SUPFAM" id="SSF54060">
    <property type="entry name" value="His-Me finger endonucleases"/>
    <property type="match status" value="1"/>
</dbReference>
<reference evidence="13 14" key="1">
    <citation type="submission" date="2017-02" db="EMBL/GenBank/DDBJ databases">
        <title>Draft genome sequence of Moraxella lincolnii CCUG 9405T type strain.</title>
        <authorList>
            <person name="Salva-Serra F."/>
            <person name="Engstrom-Jakobsson H."/>
            <person name="Thorell K."/>
            <person name="Jaen-Luchoro D."/>
            <person name="Gonzales-Siles L."/>
            <person name="Karlsson R."/>
            <person name="Yazdan S."/>
            <person name="Boulund F."/>
            <person name="Johnning A."/>
            <person name="Engstrand L."/>
            <person name="Kristiansson E."/>
            <person name="Moore E."/>
        </authorList>
    </citation>
    <scope>NUCLEOTIDE SEQUENCE [LARGE SCALE GENOMIC DNA]</scope>
    <source>
        <strain evidence="13 14">CCUG 9405</strain>
    </source>
</reference>
<keyword evidence="5 10" id="KW-0255">Endonuclease</keyword>
<dbReference type="Pfam" id="PF01223">
    <property type="entry name" value="Endonuclease_NS"/>
    <property type="match status" value="1"/>
</dbReference>
<keyword evidence="4 9" id="KW-0479">Metal-binding</keyword>
<dbReference type="SMART" id="SM00892">
    <property type="entry name" value="Endonuclease_NS"/>
    <property type="match status" value="1"/>
</dbReference>
<dbReference type="InterPro" id="IPR044929">
    <property type="entry name" value="DNA/RNA_non-sp_Endonuclease_sf"/>
</dbReference>
<evidence type="ECO:0000256" key="5">
    <source>
        <dbReference type="ARBA" id="ARBA00022759"/>
    </source>
</evidence>
<dbReference type="InterPro" id="IPR040255">
    <property type="entry name" value="Non-specific_endonuclease"/>
</dbReference>
<dbReference type="Gene3D" id="3.40.570.10">
    <property type="entry name" value="Extracellular Endonuclease, subunit A"/>
    <property type="match status" value="1"/>
</dbReference>
<evidence type="ECO:0000256" key="8">
    <source>
        <dbReference type="PIRSR" id="PIRSR640255-1"/>
    </source>
</evidence>
<keyword evidence="3 10" id="KW-0540">Nuclease</keyword>
<feature type="binding site" evidence="9">
    <location>
        <position position="136"/>
    </location>
    <ligand>
        <name>Mg(2+)</name>
        <dbReference type="ChEBI" id="CHEBI:18420"/>
        <note>catalytic</note>
    </ligand>
</feature>
<evidence type="ECO:0000256" key="2">
    <source>
        <dbReference type="ARBA" id="ARBA00010052"/>
    </source>
</evidence>
<evidence type="ECO:0000313" key="14">
    <source>
        <dbReference type="Proteomes" id="UP000191094"/>
    </source>
</evidence>
<feature type="domain" description="DNA/RNA non-specific endonuclease/pyrophosphatase/phosphodiesterase" evidence="12">
    <location>
        <begin position="41"/>
        <end position="231"/>
    </location>
</feature>
<comment type="similarity">
    <text evidence="2 10">Belongs to the DNA/RNA non-specific endonuclease family.</text>
</comment>
<dbReference type="EC" id="3.1.30.-" evidence="10"/>
<dbReference type="SMART" id="SM00477">
    <property type="entry name" value="NUC"/>
    <property type="match status" value="1"/>
</dbReference>
<dbReference type="EMBL" id="MUYT01000015">
    <property type="protein sequence ID" value="OOS19618.1"/>
    <property type="molecule type" value="Genomic_DNA"/>
</dbReference>
<dbReference type="PROSITE" id="PS01070">
    <property type="entry name" value="NUCLEASE_NON_SPEC"/>
    <property type="match status" value="1"/>
</dbReference>